<organism evidence="2 3">
    <name type="scientific">Aerophobetes bacterium</name>
    <dbReference type="NCBI Taxonomy" id="2030807"/>
    <lineage>
        <taxon>Bacteria</taxon>
        <taxon>Candidatus Aerophobota</taxon>
    </lineage>
</organism>
<sequence length="286" mass="33070">MNEQGLKDHLQTISKEKKIRFNECWKKLLLERFLFRLSRSTHANKFIFKGGFLLAYLMKIGRETVDLDFLLTRMEASEDEIERAIMEIIAIESTDGFLFHYESMGRLQQPHMQYPGYRVTLGAAFGRIKDRIHIDVGTGDIVSPTTRDLHLVQYRGKPLFENEISLLVYPPETIFAEKLETVFSKGAINSRMKDYHDLLLLTREPRVIDFNKLQASIKKTFHHRGTAFELIDFSEQDLKPMNRLWGAHIKNLGGTAKELNLPGDIQDVIIEINEILTKLAVEYSLA</sequence>
<evidence type="ECO:0000313" key="2">
    <source>
        <dbReference type="EMBL" id="PCI92775.1"/>
    </source>
</evidence>
<dbReference type="AlphaFoldDB" id="A0A2A4YEN0"/>
<feature type="coiled-coil region" evidence="1">
    <location>
        <begin position="67"/>
        <end position="94"/>
    </location>
</feature>
<evidence type="ECO:0000256" key="1">
    <source>
        <dbReference type="SAM" id="Coils"/>
    </source>
</evidence>
<accession>A0A2A4YEN0</accession>
<protein>
    <recommendedName>
        <fullName evidence="4">Nucleotidyl transferase AbiEii/AbiGii toxin family protein</fullName>
    </recommendedName>
</protein>
<reference evidence="3" key="1">
    <citation type="submission" date="2017-08" db="EMBL/GenBank/DDBJ databases">
        <title>A dynamic microbial community with high functional redundancy inhabits the cold, oxic subseafloor aquifer.</title>
        <authorList>
            <person name="Tully B.J."/>
            <person name="Wheat C.G."/>
            <person name="Glazer B.T."/>
            <person name="Huber J.A."/>
        </authorList>
    </citation>
    <scope>NUCLEOTIDE SEQUENCE [LARGE SCALE GENOMIC DNA]</scope>
</reference>
<dbReference type="InterPro" id="IPR014942">
    <property type="entry name" value="AbiEii"/>
</dbReference>
<dbReference type="EMBL" id="NVUU01000085">
    <property type="protein sequence ID" value="PCI92775.1"/>
    <property type="molecule type" value="Genomic_DNA"/>
</dbReference>
<proteinExistence type="predicted"/>
<comment type="caution">
    <text evidence="2">The sequence shown here is derived from an EMBL/GenBank/DDBJ whole genome shotgun (WGS) entry which is preliminary data.</text>
</comment>
<evidence type="ECO:0008006" key="4">
    <source>
        <dbReference type="Google" id="ProtNLM"/>
    </source>
</evidence>
<dbReference type="Gene3D" id="3.10.450.620">
    <property type="entry name" value="JHP933, nucleotidyltransferase-like core domain"/>
    <property type="match status" value="1"/>
</dbReference>
<keyword evidence="1" id="KW-0175">Coiled coil</keyword>
<gene>
    <name evidence="2" type="ORF">COB11_06595</name>
</gene>
<evidence type="ECO:0000313" key="3">
    <source>
        <dbReference type="Proteomes" id="UP000217838"/>
    </source>
</evidence>
<name>A0A2A4YEN0_UNCAE</name>
<dbReference type="Pfam" id="PF08843">
    <property type="entry name" value="AbiEii"/>
    <property type="match status" value="1"/>
</dbReference>
<dbReference type="Proteomes" id="UP000217838">
    <property type="component" value="Unassembled WGS sequence"/>
</dbReference>